<dbReference type="Pfam" id="PF14025">
    <property type="entry name" value="DUF4241"/>
    <property type="match status" value="1"/>
</dbReference>
<evidence type="ECO:0000313" key="2">
    <source>
        <dbReference type="Proteomes" id="UP000618795"/>
    </source>
</evidence>
<proteinExistence type="predicted"/>
<comment type="caution">
    <text evidence="1">The sequence shown here is derived from an EMBL/GenBank/DDBJ whole genome shotgun (WGS) entry which is preliminary data.</text>
</comment>
<sequence>MEAVFTPGAQVGTHAEDRARPVHVVEVTEVSPIRVPSGRLVVASPWPDDSDPELPTPAGRELKDRIPPGVHRVEASWTEAPYEYDGEQFDGREEVAVRLLVSDAPVACWEAALGVGESIERIVPGERPTFDSEENMGSFADATAWPSLTEPFRQFWLGVDAGRQDASRATESLGESFERASDEALGADLVTFPTGGGASYGWGARRPGASPRSSRLDRPFSMTSWSRPCEPGGPDAVVAHSALCVLRQVCGFSGLAGGDVGSEFGGEAPGPGFSVVIGSAAFGGLLGHLPVMECGGLALVRDVA</sequence>
<reference evidence="1" key="1">
    <citation type="journal article" date="2014" name="Int. J. Syst. Evol. Microbiol.">
        <title>Complete genome sequence of Corynebacterium casei LMG S-19264T (=DSM 44701T), isolated from a smear-ripened cheese.</title>
        <authorList>
            <consortium name="US DOE Joint Genome Institute (JGI-PGF)"/>
            <person name="Walter F."/>
            <person name="Albersmeier A."/>
            <person name="Kalinowski J."/>
            <person name="Ruckert C."/>
        </authorList>
    </citation>
    <scope>NUCLEOTIDE SEQUENCE</scope>
    <source>
        <strain evidence="1">JCM 4369</strain>
    </source>
</reference>
<dbReference type="EMBL" id="BMTD01000036">
    <property type="protein sequence ID" value="GGV29400.1"/>
    <property type="molecule type" value="Genomic_DNA"/>
</dbReference>
<name>A0A918IKZ5_9ACTN</name>
<evidence type="ECO:0000313" key="1">
    <source>
        <dbReference type="EMBL" id="GGV29400.1"/>
    </source>
</evidence>
<dbReference type="AlphaFoldDB" id="A0A918IKZ5"/>
<keyword evidence="2" id="KW-1185">Reference proteome</keyword>
<protein>
    <submittedName>
        <fullName evidence="1">Uncharacterized protein</fullName>
    </submittedName>
</protein>
<dbReference type="Proteomes" id="UP000618795">
    <property type="component" value="Unassembled WGS sequence"/>
</dbReference>
<dbReference type="InterPro" id="IPR025335">
    <property type="entry name" value="DUF4241"/>
</dbReference>
<reference evidence="1" key="2">
    <citation type="submission" date="2020-09" db="EMBL/GenBank/DDBJ databases">
        <authorList>
            <person name="Sun Q."/>
            <person name="Ohkuma M."/>
        </authorList>
    </citation>
    <scope>NUCLEOTIDE SEQUENCE</scope>
    <source>
        <strain evidence="1">JCM 4369</strain>
    </source>
</reference>
<organism evidence="1 2">
    <name type="scientific">Streptomyces filipinensis</name>
    <dbReference type="NCBI Taxonomy" id="66887"/>
    <lineage>
        <taxon>Bacteria</taxon>
        <taxon>Bacillati</taxon>
        <taxon>Actinomycetota</taxon>
        <taxon>Actinomycetes</taxon>
        <taxon>Kitasatosporales</taxon>
        <taxon>Streptomycetaceae</taxon>
        <taxon>Streptomyces</taxon>
    </lineage>
</organism>
<accession>A0A918IKZ5</accession>
<gene>
    <name evidence="1" type="ORF">GCM10010260_82380</name>
</gene>